<evidence type="ECO:0000313" key="2">
    <source>
        <dbReference type="Proteomes" id="UP001500620"/>
    </source>
</evidence>
<evidence type="ECO:0000313" key="1">
    <source>
        <dbReference type="EMBL" id="GAA4264308.1"/>
    </source>
</evidence>
<proteinExistence type="predicted"/>
<keyword evidence="2" id="KW-1185">Reference proteome</keyword>
<name>A0ABP8DWB8_9ACTN</name>
<comment type="caution">
    <text evidence="1">The sequence shown here is derived from an EMBL/GenBank/DDBJ whole genome shotgun (WGS) entry which is preliminary data.</text>
</comment>
<organism evidence="1 2">
    <name type="scientific">Dactylosporangium darangshiense</name>
    <dbReference type="NCBI Taxonomy" id="579108"/>
    <lineage>
        <taxon>Bacteria</taxon>
        <taxon>Bacillati</taxon>
        <taxon>Actinomycetota</taxon>
        <taxon>Actinomycetes</taxon>
        <taxon>Micromonosporales</taxon>
        <taxon>Micromonosporaceae</taxon>
        <taxon>Dactylosporangium</taxon>
    </lineage>
</organism>
<accession>A0ABP8DWB8</accession>
<gene>
    <name evidence="1" type="ORF">GCM10022255_116740</name>
</gene>
<dbReference type="Proteomes" id="UP001500620">
    <property type="component" value="Unassembled WGS sequence"/>
</dbReference>
<dbReference type="EMBL" id="BAABAT010000139">
    <property type="protein sequence ID" value="GAA4264308.1"/>
    <property type="molecule type" value="Genomic_DNA"/>
</dbReference>
<dbReference type="RefSeq" id="WP_345144893.1">
    <property type="nucleotide sequence ID" value="NZ_BAABAT010000139.1"/>
</dbReference>
<protein>
    <submittedName>
        <fullName evidence="1">Uncharacterized protein</fullName>
    </submittedName>
</protein>
<reference evidence="2" key="1">
    <citation type="journal article" date="2019" name="Int. J. Syst. Evol. Microbiol.">
        <title>The Global Catalogue of Microorganisms (GCM) 10K type strain sequencing project: providing services to taxonomists for standard genome sequencing and annotation.</title>
        <authorList>
            <consortium name="The Broad Institute Genomics Platform"/>
            <consortium name="The Broad Institute Genome Sequencing Center for Infectious Disease"/>
            <person name="Wu L."/>
            <person name="Ma J."/>
        </authorList>
    </citation>
    <scope>NUCLEOTIDE SEQUENCE [LARGE SCALE GENOMIC DNA]</scope>
    <source>
        <strain evidence="2">JCM 17441</strain>
    </source>
</reference>
<sequence>MLRRRKRSKPEAASTPGEPIISPQRIAIDHIMAPLRTNMPNAGDFSFEAIKALENPVPMIVTNGGESLLELWLEPFGQDYWLLPGETVTVTSYGSWNDHPFETLHETNRLTVWATSWFATVCDGNGDEVPGGRNRPPEANA</sequence>